<evidence type="ECO:0000256" key="1">
    <source>
        <dbReference type="SAM" id="Phobius"/>
    </source>
</evidence>
<name>A0A9J8DHJ1_CYPCA</name>
<keyword evidence="3" id="KW-1185">Reference proteome</keyword>
<accession>A0A9J8DHJ1</accession>
<dbReference type="Ensembl" id="ENSCCRT00000125686.1">
    <property type="protein sequence ID" value="ENSCCRP00000176735.1"/>
    <property type="gene ID" value="ENSCCRG00000063276.1"/>
</dbReference>
<evidence type="ECO:0000313" key="2">
    <source>
        <dbReference type="Ensembl" id="ENSCCRP00000176735.1"/>
    </source>
</evidence>
<sequence length="198" mass="21334">MQHGSGRERELKIHSRVTLYSAFNPSKVHTHSSEHTHTVNTHPKHWVAIYACTVFFICVSAAAFQQGKIPPTPFPGAPPPGGSLLPHPNIMRPMGVRPMGVRPMGVRPMGVRPMGVRPMGVRPMGVRPMGVRPMGVRPMGVRPMVYPSPHGMIPGGSGSGIRPPMGGPTQMMPGPHVTQPPARPVMPAIRPGMPRFAL</sequence>
<evidence type="ECO:0000313" key="3">
    <source>
        <dbReference type="Proteomes" id="UP001108240"/>
    </source>
</evidence>
<dbReference type="AlphaFoldDB" id="A0A9J8DHJ1"/>
<protein>
    <submittedName>
        <fullName evidence="2">Uncharacterized protein</fullName>
    </submittedName>
</protein>
<keyword evidence="1" id="KW-1133">Transmembrane helix</keyword>
<feature type="transmembrane region" description="Helical" evidence="1">
    <location>
        <begin position="46"/>
        <end position="64"/>
    </location>
</feature>
<dbReference type="OMA" id="PMGVRPM"/>
<dbReference type="GeneTree" id="ENSGT01150000288643"/>
<proteinExistence type="predicted"/>
<keyword evidence="1" id="KW-0812">Transmembrane</keyword>
<reference evidence="2" key="1">
    <citation type="submission" date="2025-08" db="UniProtKB">
        <authorList>
            <consortium name="Ensembl"/>
        </authorList>
    </citation>
    <scope>IDENTIFICATION</scope>
</reference>
<organism evidence="2 3">
    <name type="scientific">Cyprinus carpio carpio</name>
    <dbReference type="NCBI Taxonomy" id="630221"/>
    <lineage>
        <taxon>Eukaryota</taxon>
        <taxon>Metazoa</taxon>
        <taxon>Chordata</taxon>
        <taxon>Craniata</taxon>
        <taxon>Vertebrata</taxon>
        <taxon>Euteleostomi</taxon>
        <taxon>Actinopterygii</taxon>
        <taxon>Neopterygii</taxon>
        <taxon>Teleostei</taxon>
        <taxon>Ostariophysi</taxon>
        <taxon>Cypriniformes</taxon>
        <taxon>Cyprinidae</taxon>
        <taxon>Cyprininae</taxon>
        <taxon>Cyprinus</taxon>
    </lineage>
</organism>
<reference evidence="2" key="2">
    <citation type="submission" date="2025-09" db="UniProtKB">
        <authorList>
            <consortium name="Ensembl"/>
        </authorList>
    </citation>
    <scope>IDENTIFICATION</scope>
</reference>
<dbReference type="Proteomes" id="UP001108240">
    <property type="component" value="Unplaced"/>
</dbReference>
<keyword evidence="1" id="KW-0472">Membrane</keyword>